<dbReference type="GO" id="GO:0016579">
    <property type="term" value="P:protein deubiquitination"/>
    <property type="evidence" value="ECO:0007669"/>
    <property type="project" value="InterPro"/>
</dbReference>
<dbReference type="InterPro" id="IPR008974">
    <property type="entry name" value="TRAF-like"/>
</dbReference>
<comment type="similarity">
    <text evidence="2">Belongs to the peptidase C19 family.</text>
</comment>
<dbReference type="InterPro" id="IPR002083">
    <property type="entry name" value="MATH/TRAF_dom"/>
</dbReference>
<evidence type="ECO:0000256" key="2">
    <source>
        <dbReference type="ARBA" id="ARBA00009085"/>
    </source>
</evidence>
<dbReference type="AlphaFoldDB" id="A0A1E5RHD3"/>
<evidence type="ECO:0000256" key="5">
    <source>
        <dbReference type="ARBA" id="ARBA00022786"/>
    </source>
</evidence>
<evidence type="ECO:0000256" key="3">
    <source>
        <dbReference type="ARBA" id="ARBA00012759"/>
    </source>
</evidence>
<dbReference type="InterPro" id="IPR001394">
    <property type="entry name" value="Peptidase_C19_UCH"/>
</dbReference>
<dbReference type="Proteomes" id="UP000095728">
    <property type="component" value="Unassembled WGS sequence"/>
</dbReference>
<keyword evidence="5" id="KW-0833">Ubl conjugation pathway</keyword>
<feature type="domain" description="USP" evidence="10">
    <location>
        <begin position="254"/>
        <end position="561"/>
    </location>
</feature>
<dbReference type="Pfam" id="PF14533">
    <property type="entry name" value="USP7_C2"/>
    <property type="match status" value="1"/>
</dbReference>
<evidence type="ECO:0000259" key="10">
    <source>
        <dbReference type="PROSITE" id="PS50235"/>
    </source>
</evidence>
<evidence type="ECO:0000256" key="6">
    <source>
        <dbReference type="ARBA" id="ARBA00022801"/>
    </source>
</evidence>
<dbReference type="PROSITE" id="PS50235">
    <property type="entry name" value="USP_3"/>
    <property type="match status" value="1"/>
</dbReference>
<feature type="domain" description="MATH" evidence="9">
    <location>
        <begin position="30"/>
        <end position="228"/>
    </location>
</feature>
<dbReference type="GO" id="GO:0004843">
    <property type="term" value="F:cysteine-type deubiquitinase activity"/>
    <property type="evidence" value="ECO:0007669"/>
    <property type="project" value="UniProtKB-EC"/>
</dbReference>
<dbReference type="EMBL" id="LPNM01000006">
    <property type="protein sequence ID" value="OEJ86328.1"/>
    <property type="molecule type" value="Genomic_DNA"/>
</dbReference>
<feature type="region of interest" description="Disordered" evidence="8">
    <location>
        <begin position="96"/>
        <end position="152"/>
    </location>
</feature>
<dbReference type="PANTHER" id="PTHR24006">
    <property type="entry name" value="UBIQUITIN CARBOXYL-TERMINAL HYDROLASE"/>
    <property type="match status" value="1"/>
</dbReference>
<dbReference type="FunCoup" id="A0A1E5RHD3">
    <property type="interactions" value="1415"/>
</dbReference>
<sequence length="1107" mass="128404">MQDKITDLIDLGKPVEELFPKFNEYETEIEGGFTWEIDNWNALEHKHVSPGFQLGGYSWNVLLFPNGNNSNKYLAVYIEPKPQKNEKVIDGKVVEARKSSNQTQEISNKEEEEAERLQDEEEEDDDEEGEGEKEEKNSQDTDDDDDDDDDEEEDWSVCAQFFVVISRPGQNSVNIVRSSHHRFNKTETDWGFSDYAELDKLKTKYSNSKNLLSTGLIVEGKTNISVYVRIIKDETGVLWHNFVNYNSKKVTGFVGLNNQGATCYLNSLLQTYFFTKKFRKMVYAIPTAGENPSDSVALALQRAFYLLETSDVPLDTLELTKSFGWDTGDAFTQHDVQELNRILMDKLESKMSLGDMFVGKMKSYIKCINIDYESSRIEDFWDIQLNVKDMKNLEQSFQNYIEVETLDGENQYQTEGYGLQDAEKGVIFESFPPVLYLQLKRFEYDFNFDRLIKINDRYEFPESIDLSPYGNGKVYDLHAVLVHSGDIDTGHYYAMIKPSDDQWYRFDDDRVWRVSKSAVFDDNFGCNKLSDEEIKKMSRLRYQNYLIRRQTSAYMLVYIEREAKEDVFVDVSQKDFPKDVVNTLAQEREEEIKRKLDIEEMRSYYKISVVSEKDFCNYEGFDIFPNTQSKLYHPDLYDSKPLELKVLKTSTVRDLKKKIGCKRLWLLGYRQTHTLRLYQILNEDDASLESSFKKFGFAKCLDAVLYADNSDEGEISDDQVLLFIKVLKSDKQIKGHKALLVDKTAKISEIYQQVAKKVQGLLPFCYEEISPNEIQVVDTESTVFDSELLSGDILTFGVDTNIQECYEYLRYRLKLNFSSSSAKSEFVKPGFDKEFGLWVSVKCTFEELAQKCAAELQVDWRYLKLIACYENGRFPLHSQSSLDRYVLKNFSFANIPPFEYEVLSIPLVELENLKAISVKWLSDNYIHYSLLEFKMPSSSTVADLKKKLLQRVGKESSDLLLWTNVDHKFQGKLSDDTILENINEIEICARIMSLKDDQKLVVVVQYFKTLNKTHGISFLFELVPGENIKDMTKRLHTVFGLGQKEFSKIKLSLYSHATRKWFNLYDMSEADQLSTVAYDLLDSSDVLFMDHPDRSRTVAGDRPMTIK</sequence>
<dbReference type="Gene3D" id="3.90.70.10">
    <property type="entry name" value="Cysteine proteinases"/>
    <property type="match status" value="1"/>
</dbReference>
<dbReference type="GO" id="GO:0006508">
    <property type="term" value="P:proteolysis"/>
    <property type="evidence" value="ECO:0007669"/>
    <property type="project" value="UniProtKB-KW"/>
</dbReference>
<accession>A0A1E5RHD3</accession>
<dbReference type="GO" id="GO:0005829">
    <property type="term" value="C:cytosol"/>
    <property type="evidence" value="ECO:0007669"/>
    <property type="project" value="TreeGrafter"/>
</dbReference>
<feature type="compositionally biased region" description="Acidic residues" evidence="8">
    <location>
        <begin position="110"/>
        <end position="132"/>
    </location>
</feature>
<dbReference type="EC" id="3.4.19.12" evidence="3"/>
<dbReference type="Pfam" id="PF22486">
    <property type="entry name" value="MATH_2"/>
    <property type="match status" value="1"/>
</dbReference>
<dbReference type="PROSITE" id="PS00973">
    <property type="entry name" value="USP_2"/>
    <property type="match status" value="1"/>
</dbReference>
<comment type="catalytic activity">
    <reaction evidence="1">
        <text>Thiol-dependent hydrolysis of ester, thioester, amide, peptide and isopeptide bonds formed by the C-terminal Gly of ubiquitin (a 76-residue protein attached to proteins as an intracellular targeting signal).</text>
        <dbReference type="EC" id="3.4.19.12"/>
    </reaction>
</comment>
<evidence type="ECO:0000256" key="1">
    <source>
        <dbReference type="ARBA" id="ARBA00000707"/>
    </source>
</evidence>
<protein>
    <recommendedName>
        <fullName evidence="3">ubiquitinyl hydrolase 1</fullName>
        <ecNumber evidence="3">3.4.19.12</ecNumber>
    </recommendedName>
</protein>
<proteinExistence type="inferred from homology"/>
<name>A0A1E5RHD3_9ASCO</name>
<feature type="unsure residue" description="I or L" evidence="11">
    <location>
        <position position="63"/>
    </location>
</feature>
<dbReference type="Pfam" id="PF12436">
    <property type="entry name" value="USP7_ICP0_bdg"/>
    <property type="match status" value="1"/>
</dbReference>
<evidence type="ECO:0000256" key="7">
    <source>
        <dbReference type="ARBA" id="ARBA00022807"/>
    </source>
</evidence>
<dbReference type="Gene3D" id="2.60.210.10">
    <property type="entry name" value="Apoptosis, Tumor Necrosis Factor Receptor Associated Protein 2, Chain A"/>
    <property type="match status" value="1"/>
</dbReference>
<dbReference type="InParanoid" id="A0A1E5RHD3"/>
<dbReference type="InterPro" id="IPR038765">
    <property type="entry name" value="Papain-like_cys_pep_sf"/>
</dbReference>
<dbReference type="Gene3D" id="3.10.20.90">
    <property type="entry name" value="Phosphatidylinositol 3-kinase Catalytic Subunit, Chain A, domain 1"/>
    <property type="match status" value="1"/>
</dbReference>
<organism evidence="11 12">
    <name type="scientific">Hanseniaspora osmophila</name>
    <dbReference type="NCBI Taxonomy" id="56408"/>
    <lineage>
        <taxon>Eukaryota</taxon>
        <taxon>Fungi</taxon>
        <taxon>Dikarya</taxon>
        <taxon>Ascomycota</taxon>
        <taxon>Saccharomycotina</taxon>
        <taxon>Saccharomycetes</taxon>
        <taxon>Saccharomycodales</taxon>
        <taxon>Saccharomycodaceae</taxon>
        <taxon>Hanseniaspora</taxon>
    </lineage>
</organism>
<dbReference type="PROSITE" id="PS50144">
    <property type="entry name" value="MATH"/>
    <property type="match status" value="1"/>
</dbReference>
<dbReference type="InterPro" id="IPR018200">
    <property type="entry name" value="USP_CS"/>
</dbReference>
<dbReference type="InterPro" id="IPR028889">
    <property type="entry name" value="USP"/>
</dbReference>
<dbReference type="Pfam" id="PF00443">
    <property type="entry name" value="UCH"/>
    <property type="match status" value="1"/>
</dbReference>
<dbReference type="InterPro" id="IPR050164">
    <property type="entry name" value="Peptidase_C19"/>
</dbReference>
<dbReference type="FunFam" id="3.90.70.10:FF:000044">
    <property type="entry name" value="Ubiquitin carboxyl-terminal hydrolase 13"/>
    <property type="match status" value="1"/>
</dbReference>
<keyword evidence="7" id="KW-0788">Thiol protease</keyword>
<dbReference type="InterPro" id="IPR029346">
    <property type="entry name" value="USP_C"/>
</dbReference>
<keyword evidence="6 11" id="KW-0378">Hydrolase</keyword>
<evidence type="ECO:0000313" key="11">
    <source>
        <dbReference type="EMBL" id="OEJ86328.1"/>
    </source>
</evidence>
<keyword evidence="4" id="KW-0645">Protease</keyword>
<dbReference type="SUPFAM" id="SSF54001">
    <property type="entry name" value="Cysteine proteinases"/>
    <property type="match status" value="1"/>
</dbReference>
<comment type="caution">
    <text evidence="11">The sequence shown here is derived from an EMBL/GenBank/DDBJ whole genome shotgun (WGS) entry which is preliminary data.</text>
</comment>
<dbReference type="InterPro" id="IPR024729">
    <property type="entry name" value="USP7_ICP0-binding_dom"/>
</dbReference>
<feature type="compositionally biased region" description="Acidic residues" evidence="8">
    <location>
        <begin position="140"/>
        <end position="152"/>
    </location>
</feature>
<reference evidence="12" key="1">
    <citation type="journal article" date="2016" name="Genome Announc.">
        <title>Genome sequences of three species of Hanseniaspora isolated from spontaneous wine fermentations.</title>
        <authorList>
            <person name="Sternes P.R."/>
            <person name="Lee D."/>
            <person name="Kutyna D.R."/>
            <person name="Borneman A.R."/>
        </authorList>
    </citation>
    <scope>NUCLEOTIDE SEQUENCE [LARGE SCALE GENOMIC DNA]</scope>
    <source>
        <strain evidence="12">AWRI3579</strain>
    </source>
</reference>
<dbReference type="PROSITE" id="PS00972">
    <property type="entry name" value="USP_1"/>
    <property type="match status" value="1"/>
</dbReference>
<evidence type="ECO:0000256" key="8">
    <source>
        <dbReference type="SAM" id="MobiDB-lite"/>
    </source>
</evidence>
<evidence type="ECO:0000256" key="4">
    <source>
        <dbReference type="ARBA" id="ARBA00022670"/>
    </source>
</evidence>
<dbReference type="PANTHER" id="PTHR24006:SF644">
    <property type="entry name" value="UBIQUITIN CARBOXYL-TERMINAL HYDROLASE 7"/>
    <property type="match status" value="1"/>
</dbReference>
<dbReference type="OrthoDB" id="289038at2759"/>
<keyword evidence="12" id="KW-1185">Reference proteome</keyword>
<gene>
    <name evidence="11" type="ORF">AWRI3579_g1000</name>
</gene>
<evidence type="ECO:0000259" key="9">
    <source>
        <dbReference type="PROSITE" id="PS50144"/>
    </source>
</evidence>
<evidence type="ECO:0000313" key="12">
    <source>
        <dbReference type="Proteomes" id="UP000095728"/>
    </source>
</evidence>
<dbReference type="SUPFAM" id="SSF49599">
    <property type="entry name" value="TRAF domain-like"/>
    <property type="match status" value="2"/>
</dbReference>
<dbReference type="STRING" id="56408.A0A1E5RHD3"/>
<dbReference type="GO" id="GO:0031647">
    <property type="term" value="P:regulation of protein stability"/>
    <property type="evidence" value="ECO:0007669"/>
    <property type="project" value="TreeGrafter"/>
</dbReference>
<dbReference type="GO" id="GO:0005634">
    <property type="term" value="C:nucleus"/>
    <property type="evidence" value="ECO:0007669"/>
    <property type="project" value="TreeGrafter"/>
</dbReference>
<dbReference type="CDD" id="cd02659">
    <property type="entry name" value="peptidase_C19C"/>
    <property type="match status" value="1"/>
</dbReference>